<dbReference type="InterPro" id="IPR052528">
    <property type="entry name" value="Sugar_transport-like"/>
</dbReference>
<keyword evidence="2 4" id="KW-1133">Transmembrane helix</keyword>
<feature type="transmembrane region" description="Helical" evidence="4">
    <location>
        <begin position="175"/>
        <end position="193"/>
    </location>
</feature>
<evidence type="ECO:0000256" key="2">
    <source>
        <dbReference type="ARBA" id="ARBA00022989"/>
    </source>
</evidence>
<protein>
    <submittedName>
        <fullName evidence="5">Arabinose efflux permease</fullName>
    </submittedName>
</protein>
<dbReference type="AlphaFoldDB" id="A0A3S4RKC4"/>
<feature type="transmembrane region" description="Helical" evidence="4">
    <location>
        <begin position="80"/>
        <end position="97"/>
    </location>
</feature>
<feature type="transmembrane region" description="Helical" evidence="4">
    <location>
        <begin position="199"/>
        <end position="219"/>
    </location>
</feature>
<evidence type="ECO:0000313" key="6">
    <source>
        <dbReference type="Proteomes" id="UP000274100"/>
    </source>
</evidence>
<dbReference type="Pfam" id="PF07690">
    <property type="entry name" value="MFS_1"/>
    <property type="match status" value="1"/>
</dbReference>
<evidence type="ECO:0000256" key="1">
    <source>
        <dbReference type="ARBA" id="ARBA00022692"/>
    </source>
</evidence>
<dbReference type="GO" id="GO:0022857">
    <property type="term" value="F:transmembrane transporter activity"/>
    <property type="evidence" value="ECO:0007669"/>
    <property type="project" value="InterPro"/>
</dbReference>
<dbReference type="KEGG" id="mcun:NCTC10297_00594"/>
<evidence type="ECO:0000256" key="4">
    <source>
        <dbReference type="SAM" id="Phobius"/>
    </source>
</evidence>
<dbReference type="PANTHER" id="PTHR23526">
    <property type="entry name" value="INTEGRAL MEMBRANE TRANSPORT PROTEIN-RELATED"/>
    <property type="match status" value="1"/>
</dbReference>
<accession>A0A3S4RKC4</accession>
<dbReference type="EMBL" id="LR134343">
    <property type="protein sequence ID" value="VEG12665.1"/>
    <property type="molecule type" value="Genomic_DNA"/>
</dbReference>
<proteinExistence type="predicted"/>
<dbReference type="SUPFAM" id="SSF103473">
    <property type="entry name" value="MFS general substrate transporter"/>
    <property type="match status" value="1"/>
</dbReference>
<dbReference type="InterPro" id="IPR036259">
    <property type="entry name" value="MFS_trans_sf"/>
</dbReference>
<sequence>MFVISGVLFILSAIFIHRIPIDNAKPRDNEIKKAVYKILFAKNIFYLSMAHAISAISLFIYNGTFIYILKSIYKVDDVYVSFYFFVMMLSVILGSLLMTKLSKNKELPVYIAPHLRALYALLFFIVAFSTNYWYFLVSVFILNFIHAFSIPFWQDCFQKYSAASQWRVIGTSRKTLVALSGIVGSFIGGYLIAERGVMITYFFAALLSFISSALLIIFVKRSYEINKKL</sequence>
<evidence type="ECO:0000313" key="5">
    <source>
        <dbReference type="EMBL" id="VEG12665.1"/>
    </source>
</evidence>
<organism evidence="5 6">
    <name type="scientific">Moraxella cuniculi</name>
    <dbReference type="NCBI Taxonomy" id="34061"/>
    <lineage>
        <taxon>Bacteria</taxon>
        <taxon>Pseudomonadati</taxon>
        <taxon>Pseudomonadota</taxon>
        <taxon>Gammaproteobacteria</taxon>
        <taxon>Moraxellales</taxon>
        <taxon>Moraxellaceae</taxon>
        <taxon>Moraxella</taxon>
    </lineage>
</organism>
<dbReference type="Gene3D" id="1.20.1250.20">
    <property type="entry name" value="MFS general substrate transporter like domains"/>
    <property type="match status" value="1"/>
</dbReference>
<gene>
    <name evidence="5" type="ORF">NCTC10297_00594</name>
</gene>
<evidence type="ECO:0000256" key="3">
    <source>
        <dbReference type="ARBA" id="ARBA00023136"/>
    </source>
</evidence>
<feature type="transmembrane region" description="Helical" evidence="4">
    <location>
        <begin position="44"/>
        <end position="68"/>
    </location>
</feature>
<feature type="transmembrane region" description="Helical" evidence="4">
    <location>
        <begin position="6"/>
        <end position="24"/>
    </location>
</feature>
<name>A0A3S4RKC4_9GAMM</name>
<dbReference type="Proteomes" id="UP000274100">
    <property type="component" value="Chromosome"/>
</dbReference>
<reference evidence="5 6" key="1">
    <citation type="submission" date="2018-12" db="EMBL/GenBank/DDBJ databases">
        <authorList>
            <consortium name="Pathogen Informatics"/>
        </authorList>
    </citation>
    <scope>NUCLEOTIDE SEQUENCE [LARGE SCALE GENOMIC DNA]</scope>
    <source>
        <strain evidence="5 6">NCTC10297</strain>
    </source>
</reference>
<keyword evidence="3 4" id="KW-0472">Membrane</keyword>
<keyword evidence="1 4" id="KW-0812">Transmembrane</keyword>
<dbReference type="InterPro" id="IPR011701">
    <property type="entry name" value="MFS"/>
</dbReference>
<dbReference type="PANTHER" id="PTHR23526:SF2">
    <property type="entry name" value="MAJOR FACILITATOR SUPERFAMILY (MFS) PROFILE DOMAIN-CONTAINING PROTEIN"/>
    <property type="match status" value="1"/>
</dbReference>